<evidence type="ECO:0000256" key="1">
    <source>
        <dbReference type="SAM" id="Phobius"/>
    </source>
</evidence>
<dbReference type="NCBIfam" id="NF033610">
    <property type="entry name" value="SLATT_3"/>
    <property type="match status" value="1"/>
</dbReference>
<feature type="domain" description="SMODS and SLOG-associating 2TM effector" evidence="2">
    <location>
        <begin position="171"/>
        <end position="291"/>
    </location>
</feature>
<keyword evidence="1" id="KW-0812">Transmembrane</keyword>
<evidence type="ECO:0000313" key="4">
    <source>
        <dbReference type="EMBL" id="MCY1141207.1"/>
    </source>
</evidence>
<keyword evidence="1" id="KW-1133">Transmembrane helix</keyword>
<feature type="transmembrane region" description="Helical" evidence="1">
    <location>
        <begin position="39"/>
        <end position="56"/>
    </location>
</feature>
<dbReference type="Proteomes" id="UP001151002">
    <property type="component" value="Unassembled WGS sequence"/>
</dbReference>
<evidence type="ECO:0000259" key="3">
    <source>
        <dbReference type="Pfam" id="PF18184"/>
    </source>
</evidence>
<dbReference type="RefSeq" id="WP_267565575.1">
    <property type="nucleotide sequence ID" value="NZ_JAPNTZ010000008.1"/>
</dbReference>
<dbReference type="InterPro" id="IPR040884">
    <property type="entry name" value="SLATT_1"/>
</dbReference>
<keyword evidence="1" id="KW-0472">Membrane</keyword>
<gene>
    <name evidence="4" type="ORF">OWR29_24680</name>
</gene>
<organism evidence="4 5">
    <name type="scientific">Paractinoplanes pyxinae</name>
    <dbReference type="NCBI Taxonomy" id="2997416"/>
    <lineage>
        <taxon>Bacteria</taxon>
        <taxon>Bacillati</taxon>
        <taxon>Actinomycetota</taxon>
        <taxon>Actinomycetes</taxon>
        <taxon>Micromonosporales</taxon>
        <taxon>Micromonosporaceae</taxon>
        <taxon>Paractinoplanes</taxon>
    </lineage>
</organism>
<reference evidence="4" key="1">
    <citation type="submission" date="2022-11" db="EMBL/GenBank/DDBJ databases">
        <authorList>
            <person name="Somphong A."/>
            <person name="Phongsopitanun W."/>
        </authorList>
    </citation>
    <scope>NUCLEOTIDE SEQUENCE</scope>
    <source>
        <strain evidence="4">Pm04-4</strain>
    </source>
</reference>
<feature type="domain" description="SMODS and SLOG-associating 2TM effector" evidence="3">
    <location>
        <begin position="16"/>
        <end position="168"/>
    </location>
</feature>
<feature type="transmembrane region" description="Helical" evidence="1">
    <location>
        <begin position="62"/>
        <end position="81"/>
    </location>
</feature>
<dbReference type="EMBL" id="JAPNTZ010000008">
    <property type="protein sequence ID" value="MCY1141207.1"/>
    <property type="molecule type" value="Genomic_DNA"/>
</dbReference>
<dbReference type="InterPro" id="IPR041116">
    <property type="entry name" value="SLATT_3"/>
</dbReference>
<evidence type="ECO:0000313" key="5">
    <source>
        <dbReference type="Proteomes" id="UP001151002"/>
    </source>
</evidence>
<dbReference type="Pfam" id="PF18184">
    <property type="entry name" value="SLATT_3"/>
    <property type="match status" value="1"/>
</dbReference>
<sequence>MLGRRATILSFDLDYPALYYPADSGSLAGQRRFVRATRVRLFALFAAALGGAWSWRAGSFDLFGLLGFVAFAIALGAATYLQATDPARSWYEARTASESIKTLTWRYIVGGDPFPLSLPETAAEKLLRARLAAVIDPDKLPAPSPSAPTKQITDRMRSVRASSFEDRRAAYRDGRIEDQRGWYARKAVANERLKQTFTWVAIALELAGFVGAAFKAFGQVDVDLLGVFSAAAAGLAAWTQARSYADNQRAYSRNAYELGLIADELDGVSKADWPRFVDEAENAISTEHTQWRAAKGLGAPRQRNAASAPES</sequence>
<comment type="caution">
    <text evidence="4">The sequence shown here is derived from an EMBL/GenBank/DDBJ whole genome shotgun (WGS) entry which is preliminary data.</text>
</comment>
<protein>
    <submittedName>
        <fullName evidence="4">DUF4231 domain-containing protein</fullName>
    </submittedName>
</protein>
<accession>A0ABT4B577</accession>
<feature type="transmembrane region" description="Helical" evidence="1">
    <location>
        <begin position="196"/>
        <end position="218"/>
    </location>
</feature>
<dbReference type="NCBIfam" id="NF033634">
    <property type="entry name" value="SLATT_1"/>
    <property type="match status" value="1"/>
</dbReference>
<keyword evidence="5" id="KW-1185">Reference proteome</keyword>
<proteinExistence type="predicted"/>
<name>A0ABT4B577_9ACTN</name>
<feature type="transmembrane region" description="Helical" evidence="1">
    <location>
        <begin position="224"/>
        <end position="241"/>
    </location>
</feature>
<dbReference type="Pfam" id="PF18181">
    <property type="entry name" value="SLATT_1"/>
    <property type="match status" value="1"/>
</dbReference>
<evidence type="ECO:0000259" key="2">
    <source>
        <dbReference type="Pfam" id="PF18181"/>
    </source>
</evidence>